<evidence type="ECO:0000256" key="1">
    <source>
        <dbReference type="SAM" id="SignalP"/>
    </source>
</evidence>
<name>A0A099I0L2_CLOIN</name>
<comment type="caution">
    <text evidence="2">The sequence shown here is derived from an EMBL/GenBank/DDBJ whole genome shotgun (WGS) entry which is preliminary data.</text>
</comment>
<sequence length="173" mass="19313">MKKIAAIIVSLCLCAGVLGDVNYTVSSKEIPEKYIVETGSYSQNQKEQLENANYVFSEKELKDTPFEGQKVEVIKGELYVNGRIIWTIKIWILSKGIPILIGWMAAGGVVKQATNKIIKAELINKVKFAWNKYSNMTDAYADEQQNLQSVKLSNGNQCVLAPSGKYFNCMYSA</sequence>
<feature type="chain" id="PRO_5038881583" evidence="1">
    <location>
        <begin position="20"/>
        <end position="173"/>
    </location>
</feature>
<reference evidence="2 3" key="1">
    <citation type="submission" date="2014-08" db="EMBL/GenBank/DDBJ databases">
        <title>Clostridium innocuum, an unnegligible vancomycin-resistant pathogen causing extra-intestinal infections.</title>
        <authorList>
            <person name="Feng Y."/>
            <person name="Chiu C.-H."/>
        </authorList>
    </citation>
    <scope>NUCLEOTIDE SEQUENCE [LARGE SCALE GENOMIC DNA]</scope>
    <source>
        <strain evidence="2 3">AN88</strain>
    </source>
</reference>
<protein>
    <submittedName>
        <fullName evidence="2">Uncharacterized protein</fullName>
    </submittedName>
</protein>
<evidence type="ECO:0000313" key="2">
    <source>
        <dbReference type="EMBL" id="KGJ51509.1"/>
    </source>
</evidence>
<gene>
    <name evidence="2" type="ORF">CIAN88_20320</name>
</gene>
<dbReference type="EMBL" id="JQIF01000110">
    <property type="protein sequence ID" value="KGJ51509.1"/>
    <property type="molecule type" value="Genomic_DNA"/>
</dbReference>
<accession>A0A099I0L2</accession>
<dbReference type="AlphaFoldDB" id="A0A099I0L2"/>
<proteinExistence type="predicted"/>
<dbReference type="RefSeq" id="WP_044907809.1">
    <property type="nucleotide sequence ID" value="NZ_JQIF01000110.1"/>
</dbReference>
<feature type="signal peptide" evidence="1">
    <location>
        <begin position="1"/>
        <end position="19"/>
    </location>
</feature>
<dbReference type="Proteomes" id="UP000030008">
    <property type="component" value="Unassembled WGS sequence"/>
</dbReference>
<evidence type="ECO:0000313" key="3">
    <source>
        <dbReference type="Proteomes" id="UP000030008"/>
    </source>
</evidence>
<organism evidence="2 3">
    <name type="scientific">Clostridium innocuum</name>
    <dbReference type="NCBI Taxonomy" id="1522"/>
    <lineage>
        <taxon>Bacteria</taxon>
        <taxon>Bacillati</taxon>
        <taxon>Bacillota</taxon>
        <taxon>Clostridia</taxon>
        <taxon>Eubacteriales</taxon>
        <taxon>Clostridiaceae</taxon>
        <taxon>Clostridium</taxon>
    </lineage>
</organism>
<keyword evidence="1" id="KW-0732">Signal</keyword>